<keyword evidence="1" id="KW-0812">Transmembrane</keyword>
<reference evidence="2 3" key="1">
    <citation type="journal article" date="2013" name="Curr. Biol.">
        <title>The Genome of the Foraminiferan Reticulomyxa filosa.</title>
        <authorList>
            <person name="Glockner G."/>
            <person name="Hulsmann N."/>
            <person name="Schleicher M."/>
            <person name="Noegel A.A."/>
            <person name="Eichinger L."/>
            <person name="Gallinger C."/>
            <person name="Pawlowski J."/>
            <person name="Sierra R."/>
            <person name="Euteneuer U."/>
            <person name="Pillet L."/>
            <person name="Moustafa A."/>
            <person name="Platzer M."/>
            <person name="Groth M."/>
            <person name="Szafranski K."/>
            <person name="Schliwa M."/>
        </authorList>
    </citation>
    <scope>NUCLEOTIDE SEQUENCE [LARGE SCALE GENOMIC DNA]</scope>
</reference>
<dbReference type="AlphaFoldDB" id="X6PBL5"/>
<dbReference type="Proteomes" id="UP000023152">
    <property type="component" value="Unassembled WGS sequence"/>
</dbReference>
<dbReference type="EMBL" id="ASPP01001984">
    <property type="protein sequence ID" value="ETO35072.1"/>
    <property type="molecule type" value="Genomic_DNA"/>
</dbReference>
<keyword evidence="1" id="KW-1133">Transmembrane helix</keyword>
<organism evidence="2 3">
    <name type="scientific">Reticulomyxa filosa</name>
    <dbReference type="NCBI Taxonomy" id="46433"/>
    <lineage>
        <taxon>Eukaryota</taxon>
        <taxon>Sar</taxon>
        <taxon>Rhizaria</taxon>
        <taxon>Retaria</taxon>
        <taxon>Foraminifera</taxon>
        <taxon>Monothalamids</taxon>
        <taxon>Reticulomyxidae</taxon>
        <taxon>Reticulomyxa</taxon>
    </lineage>
</organism>
<feature type="transmembrane region" description="Helical" evidence="1">
    <location>
        <begin position="200"/>
        <end position="225"/>
    </location>
</feature>
<name>X6PBL5_RETFI</name>
<evidence type="ECO:0000256" key="1">
    <source>
        <dbReference type="SAM" id="Phobius"/>
    </source>
</evidence>
<evidence type="ECO:0000313" key="3">
    <source>
        <dbReference type="Proteomes" id="UP000023152"/>
    </source>
</evidence>
<accession>X6PBL5</accession>
<keyword evidence="1" id="KW-0472">Membrane</keyword>
<evidence type="ECO:0000313" key="2">
    <source>
        <dbReference type="EMBL" id="ETO35072.1"/>
    </source>
</evidence>
<gene>
    <name evidence="2" type="ORF">RFI_02001</name>
</gene>
<protein>
    <submittedName>
        <fullName evidence="2">Uncharacterized protein</fullName>
    </submittedName>
</protein>
<sequence>MLPLFVMVLGHSGPFLQPLQLEFPPCFLKKHIPVFYFIYYKKYIVISPPVLWNYFNSSAVQTSSDWQTHFKGSCDQKNKKKMSGQSYPNYQNGFDLNNYFQDLCNLTTNFIFFIWDMWELCIDYQSDSSFKEAFCHCYSEIGPEPGFHDAAKIGEWQKALAKCMNGYYDNGSPGAESALLVEKPWKNDNYPKGHDERSELTIAILCALIIFVVMFLVGVVAKFVWHHYRIKGYETVPFKTLSKSYGTTRVQHV</sequence>
<proteinExistence type="predicted"/>
<comment type="caution">
    <text evidence="2">The sequence shown here is derived from an EMBL/GenBank/DDBJ whole genome shotgun (WGS) entry which is preliminary data.</text>
</comment>
<keyword evidence="3" id="KW-1185">Reference proteome</keyword>